<name>A0A8X6SS00_TRICX</name>
<accession>A0A8X6SS00</accession>
<dbReference type="AlphaFoldDB" id="A0A8X6SS00"/>
<dbReference type="Proteomes" id="UP000887159">
    <property type="component" value="Unassembled WGS sequence"/>
</dbReference>
<sequence>MSSTFRLITEKSTLPFLWCPRLMFSVPYYPSFPAVCSQRDIPDWMLGVKLNLYKKALSLCRCLPGNSSSRRSSKVTSKLRSCCGLNAQIFEKSQVHLTVVITRSFFHLQLSHA</sequence>
<organism evidence="1 2">
    <name type="scientific">Trichonephila clavipes</name>
    <name type="common">Golden silk orbweaver</name>
    <name type="synonym">Nephila clavipes</name>
    <dbReference type="NCBI Taxonomy" id="2585209"/>
    <lineage>
        <taxon>Eukaryota</taxon>
        <taxon>Metazoa</taxon>
        <taxon>Ecdysozoa</taxon>
        <taxon>Arthropoda</taxon>
        <taxon>Chelicerata</taxon>
        <taxon>Arachnida</taxon>
        <taxon>Araneae</taxon>
        <taxon>Araneomorphae</taxon>
        <taxon>Entelegynae</taxon>
        <taxon>Araneoidea</taxon>
        <taxon>Nephilidae</taxon>
        <taxon>Trichonephila</taxon>
    </lineage>
</organism>
<evidence type="ECO:0000313" key="1">
    <source>
        <dbReference type="EMBL" id="GFY16335.1"/>
    </source>
</evidence>
<evidence type="ECO:0000313" key="2">
    <source>
        <dbReference type="Proteomes" id="UP000887159"/>
    </source>
</evidence>
<proteinExistence type="predicted"/>
<reference evidence="1" key="1">
    <citation type="submission" date="2020-08" db="EMBL/GenBank/DDBJ databases">
        <title>Multicomponent nature underlies the extraordinary mechanical properties of spider dragline silk.</title>
        <authorList>
            <person name="Kono N."/>
            <person name="Nakamura H."/>
            <person name="Mori M."/>
            <person name="Yoshida Y."/>
            <person name="Ohtoshi R."/>
            <person name="Malay A.D."/>
            <person name="Moran D.A.P."/>
            <person name="Tomita M."/>
            <person name="Numata K."/>
            <person name="Arakawa K."/>
        </authorList>
    </citation>
    <scope>NUCLEOTIDE SEQUENCE</scope>
</reference>
<dbReference type="EMBL" id="BMAU01021338">
    <property type="protein sequence ID" value="GFY16335.1"/>
    <property type="molecule type" value="Genomic_DNA"/>
</dbReference>
<comment type="caution">
    <text evidence="1">The sequence shown here is derived from an EMBL/GenBank/DDBJ whole genome shotgun (WGS) entry which is preliminary data.</text>
</comment>
<keyword evidence="2" id="KW-1185">Reference proteome</keyword>
<gene>
    <name evidence="1" type="ORF">TNCV_2349801</name>
</gene>
<protein>
    <submittedName>
        <fullName evidence="1">Uncharacterized protein</fullName>
    </submittedName>
</protein>